<dbReference type="Proteomes" id="UP000195602">
    <property type="component" value="Unassembled WGS sequence"/>
</dbReference>
<dbReference type="InterPro" id="IPR042099">
    <property type="entry name" value="ANL_N_sf"/>
</dbReference>
<dbReference type="GO" id="GO:0005783">
    <property type="term" value="C:endoplasmic reticulum"/>
    <property type="evidence" value="ECO:0007669"/>
    <property type="project" value="TreeGrafter"/>
</dbReference>
<evidence type="ECO:0000259" key="3">
    <source>
        <dbReference type="Pfam" id="PF00501"/>
    </source>
</evidence>
<dbReference type="KEGG" id="clus:A9F13_09g00319"/>
<dbReference type="Gene3D" id="3.40.50.12780">
    <property type="entry name" value="N-terminal domain of ligase-like"/>
    <property type="match status" value="1"/>
</dbReference>
<dbReference type="AlphaFoldDB" id="A0AA91Q011"/>
<evidence type="ECO:0000313" key="5">
    <source>
        <dbReference type="Proteomes" id="UP000195602"/>
    </source>
</evidence>
<feature type="domain" description="AMP-dependent synthetase/ligase" evidence="3">
    <location>
        <begin position="166"/>
        <end position="551"/>
    </location>
</feature>
<dbReference type="InterPro" id="IPR000873">
    <property type="entry name" value="AMP-dep_synth/lig_dom"/>
</dbReference>
<dbReference type="GO" id="GO:0005524">
    <property type="term" value="F:ATP binding"/>
    <property type="evidence" value="ECO:0007669"/>
    <property type="project" value="UniProtKB-KW"/>
</dbReference>
<proteinExistence type="predicted"/>
<organism evidence="4 5">
    <name type="scientific">Clavispora lusitaniae</name>
    <name type="common">Candida lusitaniae</name>
    <dbReference type="NCBI Taxonomy" id="36911"/>
    <lineage>
        <taxon>Eukaryota</taxon>
        <taxon>Fungi</taxon>
        <taxon>Dikarya</taxon>
        <taxon>Ascomycota</taxon>
        <taxon>Saccharomycotina</taxon>
        <taxon>Pichiomycetes</taxon>
        <taxon>Metschnikowiaceae</taxon>
        <taxon>Clavispora</taxon>
    </lineage>
</organism>
<dbReference type="SUPFAM" id="SSF56801">
    <property type="entry name" value="Acetyl-CoA synthetase-like"/>
    <property type="match status" value="1"/>
</dbReference>
<accession>A0AA91Q011</accession>
<gene>
    <name evidence="4" type="ORF">A9F13_09g00319</name>
</gene>
<dbReference type="PANTHER" id="PTHR43272:SF33">
    <property type="entry name" value="AMP-BINDING DOMAIN-CONTAINING PROTEIN-RELATED"/>
    <property type="match status" value="1"/>
</dbReference>
<dbReference type="EMBL" id="LYUB02000009">
    <property type="protein sequence ID" value="OVF08113.1"/>
    <property type="molecule type" value="Genomic_DNA"/>
</dbReference>
<comment type="caution">
    <text evidence="4">The sequence shown here is derived from an EMBL/GenBank/DDBJ whole genome shotgun (WGS) entry which is preliminary data.</text>
</comment>
<evidence type="ECO:0000313" key="4">
    <source>
        <dbReference type="EMBL" id="OVF08113.1"/>
    </source>
</evidence>
<dbReference type="GO" id="GO:0004467">
    <property type="term" value="F:long-chain fatty acid-CoA ligase activity"/>
    <property type="evidence" value="ECO:0007669"/>
    <property type="project" value="TreeGrafter"/>
</dbReference>
<evidence type="ECO:0000256" key="1">
    <source>
        <dbReference type="ARBA" id="ARBA00022741"/>
    </source>
</evidence>
<keyword evidence="2" id="KW-0067">ATP-binding</keyword>
<name>A0AA91Q011_CLALS</name>
<keyword evidence="1" id="KW-0547">Nucleotide-binding</keyword>
<dbReference type="PANTHER" id="PTHR43272">
    <property type="entry name" value="LONG-CHAIN-FATTY-ACID--COA LIGASE"/>
    <property type="match status" value="1"/>
</dbReference>
<sequence length="742" mass="82291">MTQPLIASADVDYVFNSPEQCGVSFSDMIEKHLPLENFANARALSGSAEPGYSSVYRSKAIKNLKKMIAPGLDTYYAIWKNAVKNFGDRPALASRPYNYKTGVSEPRYTSITFKEADRKVQDFGAGLFHVLQHSPFKIPGCEPHEKIENHLRDYRSYTPENHSFIVTLYSGNREEWVIADLACSTYAISNTVLYDTLGANTSEYILSTTQSPVVITSYQHVEQVISLKENSPELAAIITIISMDPLDCESPEAGQSLVEMARAANIELFGMDQVIGIGKLFPMAPLPPTPESLYTISFTSGTTGASPKGVIMTHLNAASGICFVLCNAPSLPFDVEIVFLPLAHIYERQGLAHNLSKGGMCGFPQLNGTPLTLVEDLKLLKPKHMSNVPRVFTKLEAALKNATLKSDSAVKRALFAKVFDTKMKLQSVADGAKGEHWLYDHTIVPKLRKSLGFDEMLFCTTGSAPISPETVRFMKAALNIGFSQGYGLTETYAGFCFSQPFEKEPGSCGAPGVCCDIRVRELPELNYHIDDPRGPSGELLIRGHQVFPGYYKNKEETDKCLKDGWFATGDVARIDPANGRLFIIDRVKNFFKLAQGEYVTPEKVENVYLSSNPLLTQCFVHGDSLRHHLVAVVGVDPAGITNFLVHECNVSKAELHSEEAILQMVNKTENRIKLLKALNSRVRGLTGFELIHNLYVEFEPLRIERDVITPTVKIRRPIAAKFFAEQIKSMYEEPSLVSKTKM</sequence>
<protein>
    <recommendedName>
        <fullName evidence="3">AMP-dependent synthetase/ligase domain-containing protein</fullName>
    </recommendedName>
</protein>
<reference evidence="4 5" key="1">
    <citation type="submission" date="2017-04" db="EMBL/GenBank/DDBJ databases">
        <title>Draft genome of the yeast Clavispora lusitaniae type strain CBS 6936.</title>
        <authorList>
            <person name="Durrens P."/>
            <person name="Klopp C."/>
            <person name="Biteau N."/>
            <person name="Fitton-Ouhabi V."/>
            <person name="Dementhon K."/>
            <person name="Accoceberry I."/>
            <person name="Sherman D.J."/>
            <person name="Noel T."/>
        </authorList>
    </citation>
    <scope>NUCLEOTIDE SEQUENCE [LARGE SCALE GENOMIC DNA]</scope>
    <source>
        <strain evidence="4 5">CBS 6936</strain>
    </source>
</reference>
<dbReference type="Pfam" id="PF00501">
    <property type="entry name" value="AMP-binding"/>
    <property type="match status" value="1"/>
</dbReference>
<dbReference type="GO" id="GO:0016020">
    <property type="term" value="C:membrane"/>
    <property type="evidence" value="ECO:0007669"/>
    <property type="project" value="TreeGrafter"/>
</dbReference>
<evidence type="ECO:0000256" key="2">
    <source>
        <dbReference type="ARBA" id="ARBA00022840"/>
    </source>
</evidence>